<accession>A0ABM1Y521</accession>
<dbReference type="SUPFAM" id="SSF48050">
    <property type="entry name" value="Hemocyanin, N-terminal domain"/>
    <property type="match status" value="2"/>
</dbReference>
<dbReference type="InterPro" id="IPR008922">
    <property type="entry name" value="Di-copper_centre_dom_sf"/>
</dbReference>
<evidence type="ECO:0000313" key="4">
    <source>
        <dbReference type="Proteomes" id="UP000069940"/>
    </source>
</evidence>
<dbReference type="SUPFAM" id="SSF81296">
    <property type="entry name" value="E set domains"/>
    <property type="match status" value="2"/>
</dbReference>
<dbReference type="EnsemblMetazoa" id="AALFPA23_005789.R7447">
    <property type="protein sequence ID" value="AALFPA23_005789.P7447"/>
    <property type="gene ID" value="AALFPA23_005789"/>
</dbReference>
<dbReference type="InterPro" id="IPR005204">
    <property type="entry name" value="Hemocyanin_N"/>
</dbReference>
<dbReference type="Gene3D" id="2.60.40.1520">
    <property type="entry name" value="Hemocyanin, C-terminal domain"/>
    <property type="match status" value="2"/>
</dbReference>
<evidence type="ECO:0000259" key="2">
    <source>
        <dbReference type="PROSITE" id="PS00498"/>
    </source>
</evidence>
<dbReference type="InterPro" id="IPR013788">
    <property type="entry name" value="Hemocyanin/hexamerin"/>
</dbReference>
<organism evidence="3 4">
    <name type="scientific">Aedes albopictus</name>
    <name type="common">Asian tiger mosquito</name>
    <name type="synonym">Stegomyia albopicta</name>
    <dbReference type="NCBI Taxonomy" id="7160"/>
    <lineage>
        <taxon>Eukaryota</taxon>
        <taxon>Metazoa</taxon>
        <taxon>Ecdysozoa</taxon>
        <taxon>Arthropoda</taxon>
        <taxon>Hexapoda</taxon>
        <taxon>Insecta</taxon>
        <taxon>Pterygota</taxon>
        <taxon>Neoptera</taxon>
        <taxon>Endopterygota</taxon>
        <taxon>Diptera</taxon>
        <taxon>Nematocera</taxon>
        <taxon>Culicoidea</taxon>
        <taxon>Culicidae</taxon>
        <taxon>Culicinae</taxon>
        <taxon>Aedini</taxon>
        <taxon>Aedes</taxon>
        <taxon>Stegomyia</taxon>
    </lineage>
</organism>
<name>A0ABM1Y521_AEDAL</name>
<dbReference type="InterPro" id="IPR005203">
    <property type="entry name" value="Hemocyanin_C"/>
</dbReference>
<dbReference type="RefSeq" id="XP_062704290.1">
    <property type="nucleotide sequence ID" value="XM_062848306.1"/>
</dbReference>
<keyword evidence="1" id="KW-0503">Monooxygenase</keyword>
<dbReference type="InterPro" id="IPR037020">
    <property type="entry name" value="Hemocyanin_C_sf"/>
</dbReference>
<dbReference type="Gene3D" id="1.20.1370.10">
    <property type="entry name" value="Hemocyanin, N-terminal domain"/>
    <property type="match status" value="2"/>
</dbReference>
<dbReference type="PANTHER" id="PTHR11511:SF24">
    <property type="entry name" value="GH04080P"/>
    <property type="match status" value="1"/>
</dbReference>
<feature type="domain" description="Tyrosinase copper-binding" evidence="2">
    <location>
        <begin position="398"/>
        <end position="409"/>
    </location>
</feature>
<dbReference type="Pfam" id="PF03723">
    <property type="entry name" value="Hemocyanin_C"/>
    <property type="match status" value="2"/>
</dbReference>
<keyword evidence="4" id="KW-1185">Reference proteome</keyword>
<dbReference type="InterPro" id="IPR014756">
    <property type="entry name" value="Ig_E-set"/>
</dbReference>
<dbReference type="SUPFAM" id="SSF48056">
    <property type="entry name" value="Di-copper centre-containing domain"/>
    <property type="match status" value="2"/>
</dbReference>
<evidence type="ECO:0000256" key="1">
    <source>
        <dbReference type="ARBA" id="ARBA00023033"/>
    </source>
</evidence>
<dbReference type="PROSITE" id="PS00209">
    <property type="entry name" value="HEMOCYANIN_1"/>
    <property type="match status" value="1"/>
</dbReference>
<protein>
    <recommendedName>
        <fullName evidence="2">Tyrosinase copper-binding domain-containing protein</fullName>
    </recommendedName>
</protein>
<dbReference type="GeneID" id="115269863"/>
<dbReference type="Proteomes" id="UP000069940">
    <property type="component" value="Unassembled WGS sequence"/>
</dbReference>
<dbReference type="InterPro" id="IPR036697">
    <property type="entry name" value="Hemocyanin_N_sf"/>
</dbReference>
<dbReference type="Pfam" id="PF03722">
    <property type="entry name" value="Hemocyanin_N"/>
    <property type="match status" value="2"/>
</dbReference>
<dbReference type="PANTHER" id="PTHR11511">
    <property type="entry name" value="LARVAL STORAGE PROTEIN/PHENOLOXIDASE"/>
    <property type="match status" value="1"/>
</dbReference>
<dbReference type="InterPro" id="IPR002227">
    <property type="entry name" value="Tyrosinase_Cu-bd"/>
</dbReference>
<dbReference type="PRINTS" id="PR00187">
    <property type="entry name" value="HAEMOCYANIN"/>
</dbReference>
<dbReference type="PROSITE" id="PS00210">
    <property type="entry name" value="HEMOCYANIN_2"/>
    <property type="match status" value="2"/>
</dbReference>
<evidence type="ECO:0000313" key="3">
    <source>
        <dbReference type="EnsemblMetazoa" id="AALFPA23_005789.P7447"/>
    </source>
</evidence>
<proteinExistence type="predicted"/>
<reference evidence="4" key="1">
    <citation type="journal article" date="2015" name="Proc. Natl. Acad. Sci. U.S.A.">
        <title>Genome sequence of the Asian Tiger mosquito, Aedes albopictus, reveals insights into its biology, genetics, and evolution.</title>
        <authorList>
            <person name="Chen X.G."/>
            <person name="Jiang X."/>
            <person name="Gu J."/>
            <person name="Xu M."/>
            <person name="Wu Y."/>
            <person name="Deng Y."/>
            <person name="Zhang C."/>
            <person name="Bonizzoni M."/>
            <person name="Dermauw W."/>
            <person name="Vontas J."/>
            <person name="Armbruster P."/>
            <person name="Huang X."/>
            <person name="Yang Y."/>
            <person name="Zhang H."/>
            <person name="He W."/>
            <person name="Peng H."/>
            <person name="Liu Y."/>
            <person name="Wu K."/>
            <person name="Chen J."/>
            <person name="Lirakis M."/>
            <person name="Topalis P."/>
            <person name="Van Leeuwen T."/>
            <person name="Hall A.B."/>
            <person name="Jiang X."/>
            <person name="Thorpe C."/>
            <person name="Mueller R.L."/>
            <person name="Sun C."/>
            <person name="Waterhouse R.M."/>
            <person name="Yan G."/>
            <person name="Tu Z.J."/>
            <person name="Fang X."/>
            <person name="James A.A."/>
        </authorList>
    </citation>
    <scope>NUCLEOTIDE SEQUENCE [LARGE SCALE GENOMIC DNA]</scope>
    <source>
        <strain evidence="4">Foshan</strain>
    </source>
</reference>
<dbReference type="InterPro" id="IPR000896">
    <property type="entry name" value="Hemocyanin/hexamerin_mid_dom"/>
</dbReference>
<reference evidence="3" key="2">
    <citation type="submission" date="2025-05" db="UniProtKB">
        <authorList>
            <consortium name="EnsemblMetazoa"/>
        </authorList>
    </citation>
    <scope>IDENTIFICATION</scope>
    <source>
        <strain evidence="3">Foshan</strain>
    </source>
</reference>
<sequence>MASGSQKLLALLQRPLEPTFYPKDDGKTLIDLPENYLTDRYRPIGENLQSRFSNDADTRIPVRNVGTPNIAFAEAIPRRGGFSLFNEKHRKIAGDLIALFLRQPDVDTLMAVGSYARDRLNPMLFQYALSVAIQNRPDTRDVNIPSLLQLFPDSFVDPTTFPRAREEGSVVQQAERMIVNIEMNFTASDREEEQRLAFFREDIGVNLHHWHWHLVYPGDGPDQVVRKDRRGELFYYMHQQLIARYNVERFCARLGRVRPLTNLRVPIPEGYFPKIIRSVNNRAFPPRPQNQVLTDVNRVDDDVIFTVTDLENWEKRISDSIDAGFVMGANGQRIPLTEETGTDILGNIMEPSSLSVNRQYYGSYHGNLHNIIAYSHDPEGRFLEGYGVVGEFQTAMRDPTFYRLHAQVDNMFHRHKNTLQPYPANQLNYNGVQIQSFGVQLNRANAPPNVLLTYWQRSQIDLATGMDFGPQGNVFAAFTHLQHAPFTFRLTVNNTGARRRGTCRIFLGPKTDERNIALTFQEQRILMIELDKWTVTLQPGANTIVRRSEQSSVTIPYERTFRSAAPSNQSGTEVYRFCNCGWPSHLLIPKGTPEGMPFDLFAMVSDYTGDTVNQEFDENVDCNDSHSFCGLRDRLYPDRRPMGYPFDRRAPNAIRTLQDFTRPNSNMALANVQVRFTNTVIARKSLNMTDYRTGFLCLMSRPREPLFYPKYGGQTFMVLPEHFYTDRYRPLAPMIHERFGSTAPNHVVVQPIDPPDFTYAMEIPRNGNYNQFSPKHRNIAGKLIQDFMNAPDPEVLLSMASYARDRLNPLMFQYALTISLLHRKDTQDVPVLSLLETFPKRFVDPLLFPQLEEEGFVVDQPQRVAIEIPMVYTASEELEEQRLAYFREDIGINLHHWHWHVIYPMEGPLEIVRKDRRGELFYYMHRQILVRYIAERFCHLMPAPTSLDNLREPIPEAYYPKILNSALNRTYSGRHENAVMTHVNRPEDEDSVATVLEIENWITRFKDAVAHGYVVGEDGARVHLEDSTGIDILGNVMENSLLSPNIPHYGNIHSMLHSLIGFVHDPDNKYLEGVGVIGDIATSIRDPIFYRLHTFVDDLFEDYKKKLAPYTTKELGYPGVTIEDVSVQDVNGKAAVNRLLTFWQRSQVDLGVGLDFGPSGHVLATFTHLQHAPFVYRINVMNDAQRVRRGTVRIFLAPIYDGSGKPLPFNQQRRNVIELDKFTVTLTPGMNNIIRRSEESSVTIPFERTFRRQDISTMPGTESYRFCNCGWPDHMLIPQGSPHGLPYDLFVMVSDYKQDTVNVDFDENLDCNDSHSYCGLRDKFYPDRRAMGFPFDRTVPKEITHMDAFASSFSNMNRTVVEIRFTNTTISKV</sequence>
<dbReference type="Pfam" id="PF00372">
    <property type="entry name" value="Hemocyanin_M"/>
    <property type="match status" value="2"/>
</dbReference>
<feature type="domain" description="Tyrosinase copper-binding" evidence="2">
    <location>
        <begin position="1086"/>
        <end position="1097"/>
    </location>
</feature>
<keyword evidence="1" id="KW-0560">Oxidoreductase</keyword>
<dbReference type="PROSITE" id="PS00498">
    <property type="entry name" value="TYROSINASE_2"/>
    <property type="match status" value="2"/>
</dbReference>
<dbReference type="Gene3D" id="1.10.1280.10">
    <property type="entry name" value="Di-copper center containing domain from catechol oxidase"/>
    <property type="match status" value="2"/>
</dbReference>